<dbReference type="InterPro" id="IPR046219">
    <property type="entry name" value="DUF6252"/>
</dbReference>
<name>A0A8T9Q6H3_9BACT</name>
<proteinExistence type="predicted"/>
<gene>
    <name evidence="1" type="ORF">MUN79_04445</name>
</gene>
<dbReference type="RefSeq" id="WP_244676580.1">
    <property type="nucleotide sequence ID" value="NZ_CP095046.1"/>
</dbReference>
<keyword evidence="2" id="KW-1185">Reference proteome</keyword>
<evidence type="ECO:0000313" key="2">
    <source>
        <dbReference type="Proteomes" id="UP000831796"/>
    </source>
</evidence>
<dbReference type="Proteomes" id="UP000831796">
    <property type="component" value="Chromosome"/>
</dbReference>
<dbReference type="EMBL" id="CP095046">
    <property type="protein sequence ID" value="UOQ73226.1"/>
    <property type="molecule type" value="Genomic_DNA"/>
</dbReference>
<protein>
    <submittedName>
        <fullName evidence="1">DUF6252 family protein</fullName>
    </submittedName>
</protein>
<sequence>MQEERPLPESQLPPATQTGANTFGCLVNGQVYLPSGNAGISNYTVIYEPDFLGGSLQIVTYRYPEPKGGKTQEVSLGGINIDHVGTYKVGLNSEVGVSFIDDYKMRPCNEYRNDQAAVYSRGTVFISRLDLSAGIISGTFEFTLAQPGCDTIRVTKGRFDKKP</sequence>
<evidence type="ECO:0000313" key="1">
    <source>
        <dbReference type="EMBL" id="UOQ73226.1"/>
    </source>
</evidence>
<dbReference type="AlphaFoldDB" id="A0A8T9Q6H3"/>
<organism evidence="1 2">
    <name type="scientific">Hymenobacter cellulosilyticus</name>
    <dbReference type="NCBI Taxonomy" id="2932248"/>
    <lineage>
        <taxon>Bacteria</taxon>
        <taxon>Pseudomonadati</taxon>
        <taxon>Bacteroidota</taxon>
        <taxon>Cytophagia</taxon>
        <taxon>Cytophagales</taxon>
        <taxon>Hymenobacteraceae</taxon>
        <taxon>Hymenobacter</taxon>
    </lineage>
</organism>
<dbReference type="KEGG" id="hcu:MUN79_04445"/>
<reference evidence="1" key="1">
    <citation type="submission" date="2022-04" db="EMBL/GenBank/DDBJ databases">
        <title>Hymenobacter sp. isolated from the air.</title>
        <authorList>
            <person name="Won M."/>
            <person name="Lee C.-M."/>
            <person name="Woen H.-Y."/>
            <person name="Kwon S.-W."/>
        </authorList>
    </citation>
    <scope>NUCLEOTIDE SEQUENCE</scope>
    <source>
        <strain evidence="1">5116S-3</strain>
    </source>
</reference>
<accession>A0A8T9Q6H3</accession>
<dbReference type="Pfam" id="PF19765">
    <property type="entry name" value="DUF6252"/>
    <property type="match status" value="1"/>
</dbReference>